<evidence type="ECO:0000313" key="10">
    <source>
        <dbReference type="EMBL" id="VAW41495.1"/>
    </source>
</evidence>
<evidence type="ECO:0000256" key="1">
    <source>
        <dbReference type="ARBA" id="ARBA00000012"/>
    </source>
</evidence>
<evidence type="ECO:0000256" key="4">
    <source>
        <dbReference type="ARBA" id="ARBA00012458"/>
    </source>
</evidence>
<evidence type="ECO:0000256" key="3">
    <source>
        <dbReference type="ARBA" id="ARBA00004763"/>
    </source>
</evidence>
<feature type="domain" description="Pterin-binding" evidence="9">
    <location>
        <begin position="7"/>
        <end position="260"/>
    </location>
</feature>
<proteinExistence type="predicted"/>
<dbReference type="Gene3D" id="3.20.20.20">
    <property type="entry name" value="Dihydropteroate synthase-like"/>
    <property type="match status" value="1"/>
</dbReference>
<evidence type="ECO:0000256" key="2">
    <source>
        <dbReference type="ARBA" id="ARBA00001946"/>
    </source>
</evidence>
<comment type="catalytic activity">
    <reaction evidence="1">
        <text>(7,8-dihydropterin-6-yl)methyl diphosphate + 4-aminobenzoate = 7,8-dihydropteroate + diphosphate</text>
        <dbReference type="Rhea" id="RHEA:19949"/>
        <dbReference type="ChEBI" id="CHEBI:17836"/>
        <dbReference type="ChEBI" id="CHEBI:17839"/>
        <dbReference type="ChEBI" id="CHEBI:33019"/>
        <dbReference type="ChEBI" id="CHEBI:72950"/>
        <dbReference type="EC" id="2.5.1.15"/>
    </reaction>
</comment>
<dbReference type="EC" id="2.5.1.15" evidence="4"/>
<comment type="pathway">
    <text evidence="3">Cofactor biosynthesis; tetrahydrofolate biosynthesis; 7,8-dihydrofolate from 2-amino-4-hydroxy-6-hydroxymethyl-7,8-dihydropteridine diphosphate and 4-aminobenzoate: step 1/2.</text>
</comment>
<sequence>MQATKSTRIMGILNITPDSFSDGGRLNSREAVARRIEEMIAAGADILDVGGESTRPFAGPVAAADELDRVLPVIKLIREVSDIPVSVDTTKAAVAAAALAAGAGMVNDISALRYDPEMVAVVRSYDGPVIIMHMQGTPDTMQIDPRYDDVVAEISAFFEERLTWLAANGIGRERVVIDPGIGFGKTVAHNLEILKNIKRFKETGCQVLVGHSRKSFIGKLLGLEVGERDCPTAVLSAFCAANGADIVRVHDVALNKQAVQLAALLGNTPP</sequence>
<accession>A0A3B0VD92</accession>
<dbReference type="PANTHER" id="PTHR20941">
    <property type="entry name" value="FOLATE SYNTHESIS PROTEINS"/>
    <property type="match status" value="1"/>
</dbReference>
<evidence type="ECO:0000256" key="5">
    <source>
        <dbReference type="ARBA" id="ARBA00022679"/>
    </source>
</evidence>
<evidence type="ECO:0000259" key="9">
    <source>
        <dbReference type="PROSITE" id="PS50972"/>
    </source>
</evidence>
<dbReference type="GO" id="GO:0046654">
    <property type="term" value="P:tetrahydrofolate biosynthetic process"/>
    <property type="evidence" value="ECO:0007669"/>
    <property type="project" value="TreeGrafter"/>
</dbReference>
<dbReference type="FunFam" id="3.20.20.20:FF:000006">
    <property type="entry name" value="Dihydropteroate synthase"/>
    <property type="match status" value="1"/>
</dbReference>
<dbReference type="PROSITE" id="PS00792">
    <property type="entry name" value="DHPS_1"/>
    <property type="match status" value="1"/>
</dbReference>
<dbReference type="GO" id="GO:0005829">
    <property type="term" value="C:cytosol"/>
    <property type="evidence" value="ECO:0007669"/>
    <property type="project" value="TreeGrafter"/>
</dbReference>
<dbReference type="PROSITE" id="PS00793">
    <property type="entry name" value="DHPS_2"/>
    <property type="match status" value="1"/>
</dbReference>
<name>A0A3B0VD92_9ZZZZ</name>
<dbReference type="GO" id="GO:0004156">
    <property type="term" value="F:dihydropteroate synthase activity"/>
    <property type="evidence" value="ECO:0007669"/>
    <property type="project" value="UniProtKB-EC"/>
</dbReference>
<dbReference type="InterPro" id="IPR000489">
    <property type="entry name" value="Pterin-binding_dom"/>
</dbReference>
<comment type="cofactor">
    <cofactor evidence="2">
        <name>Mg(2+)</name>
        <dbReference type="ChEBI" id="CHEBI:18420"/>
    </cofactor>
</comment>
<dbReference type="CDD" id="cd00739">
    <property type="entry name" value="DHPS"/>
    <property type="match status" value="1"/>
</dbReference>
<evidence type="ECO:0000256" key="8">
    <source>
        <dbReference type="ARBA" id="ARBA00022909"/>
    </source>
</evidence>
<reference evidence="10" key="1">
    <citation type="submission" date="2018-06" db="EMBL/GenBank/DDBJ databases">
        <authorList>
            <person name="Zhirakovskaya E."/>
        </authorList>
    </citation>
    <scope>NUCLEOTIDE SEQUENCE</scope>
</reference>
<keyword evidence="8" id="KW-0289">Folate biosynthesis</keyword>
<evidence type="ECO:0000256" key="7">
    <source>
        <dbReference type="ARBA" id="ARBA00022842"/>
    </source>
</evidence>
<keyword evidence="5 10" id="KW-0808">Transferase</keyword>
<dbReference type="NCBIfam" id="TIGR01496">
    <property type="entry name" value="DHPS"/>
    <property type="match status" value="1"/>
</dbReference>
<keyword evidence="6" id="KW-0479">Metal-binding</keyword>
<dbReference type="GO" id="GO:0046656">
    <property type="term" value="P:folic acid biosynthetic process"/>
    <property type="evidence" value="ECO:0007669"/>
    <property type="project" value="UniProtKB-KW"/>
</dbReference>
<dbReference type="InterPro" id="IPR006390">
    <property type="entry name" value="DHP_synth_dom"/>
</dbReference>
<dbReference type="GO" id="GO:0046872">
    <property type="term" value="F:metal ion binding"/>
    <property type="evidence" value="ECO:0007669"/>
    <property type="project" value="UniProtKB-KW"/>
</dbReference>
<dbReference type="EMBL" id="UOEY01000124">
    <property type="protein sequence ID" value="VAW41495.1"/>
    <property type="molecule type" value="Genomic_DNA"/>
</dbReference>
<protein>
    <recommendedName>
        <fullName evidence="4">dihydropteroate synthase</fullName>
        <ecNumber evidence="4">2.5.1.15</ecNumber>
    </recommendedName>
</protein>
<dbReference type="InterPro" id="IPR011005">
    <property type="entry name" value="Dihydropteroate_synth-like_sf"/>
</dbReference>
<dbReference type="AlphaFoldDB" id="A0A3B0VD92"/>
<dbReference type="SUPFAM" id="SSF51717">
    <property type="entry name" value="Dihydropteroate synthetase-like"/>
    <property type="match status" value="1"/>
</dbReference>
<keyword evidence="7" id="KW-0460">Magnesium</keyword>
<dbReference type="Pfam" id="PF00809">
    <property type="entry name" value="Pterin_bind"/>
    <property type="match status" value="1"/>
</dbReference>
<dbReference type="PROSITE" id="PS50972">
    <property type="entry name" value="PTERIN_BINDING"/>
    <property type="match status" value="1"/>
</dbReference>
<organism evidence="10">
    <name type="scientific">hydrothermal vent metagenome</name>
    <dbReference type="NCBI Taxonomy" id="652676"/>
    <lineage>
        <taxon>unclassified sequences</taxon>
        <taxon>metagenomes</taxon>
        <taxon>ecological metagenomes</taxon>
    </lineage>
</organism>
<evidence type="ECO:0000256" key="6">
    <source>
        <dbReference type="ARBA" id="ARBA00022723"/>
    </source>
</evidence>
<gene>
    <name evidence="10" type="ORF">MNBD_DELTA04-993</name>
</gene>
<dbReference type="PANTHER" id="PTHR20941:SF1">
    <property type="entry name" value="FOLIC ACID SYNTHESIS PROTEIN FOL1"/>
    <property type="match status" value="1"/>
</dbReference>
<dbReference type="InterPro" id="IPR045031">
    <property type="entry name" value="DHP_synth-like"/>
</dbReference>